<sequence>MTAPIAGDFSAWGVAAARKALHIDSRQQGPAASGQAQSATDILSQIDKDKDGGLSYGEVASTGLANLIDANAKSDVDTNGDGLLSLSQPEKRREDLGTPGATENLVKSMMELETEAAKSPEEAAGPYDLTGNSQPSTRDSALSRIADFLDPDNRAVSVGDEDKAAARSDIAANRQTPPPDSTTGLLQSEFQTDSSFDRSVFKDQLALQTGVATFQNTKALFSGAAA</sequence>
<feature type="region of interest" description="Disordered" evidence="1">
    <location>
        <begin position="114"/>
        <end position="141"/>
    </location>
</feature>
<reference evidence="2 3" key="1">
    <citation type="submission" date="2019-03" db="EMBL/GenBank/DDBJ databases">
        <title>Genomic Encyclopedia of Type Strains, Phase IV (KMG-IV): sequencing the most valuable type-strain genomes for metagenomic binning, comparative biology and taxonomic classification.</title>
        <authorList>
            <person name="Goeker M."/>
        </authorList>
    </citation>
    <scope>NUCLEOTIDE SEQUENCE [LARGE SCALE GENOMIC DNA]</scope>
    <source>
        <strain evidence="2 3">JA181</strain>
    </source>
</reference>
<comment type="caution">
    <text evidence="2">The sequence shown here is derived from an EMBL/GenBank/DDBJ whole genome shotgun (WGS) entry which is preliminary data.</text>
</comment>
<dbReference type="RefSeq" id="WP_134077999.1">
    <property type="nucleotide sequence ID" value="NZ_SOEB01000012.1"/>
</dbReference>
<protein>
    <recommendedName>
        <fullName evidence="4">EF hand domain-containing protein</fullName>
    </recommendedName>
</protein>
<proteinExistence type="predicted"/>
<feature type="compositionally biased region" description="Polar residues" evidence="1">
    <location>
        <begin position="130"/>
        <end position="140"/>
    </location>
</feature>
<gene>
    <name evidence="2" type="ORF">EV657_11215</name>
</gene>
<dbReference type="AlphaFoldDB" id="A0A4R8FP66"/>
<name>A0A4R8FP66_9RHOB</name>
<evidence type="ECO:0000256" key="1">
    <source>
        <dbReference type="SAM" id="MobiDB-lite"/>
    </source>
</evidence>
<feature type="region of interest" description="Disordered" evidence="1">
    <location>
        <begin position="71"/>
        <end position="101"/>
    </location>
</feature>
<evidence type="ECO:0008006" key="4">
    <source>
        <dbReference type="Google" id="ProtNLM"/>
    </source>
</evidence>
<evidence type="ECO:0000313" key="2">
    <source>
        <dbReference type="EMBL" id="TDX28188.1"/>
    </source>
</evidence>
<dbReference type="Proteomes" id="UP000295484">
    <property type="component" value="Unassembled WGS sequence"/>
</dbReference>
<dbReference type="EMBL" id="SOEB01000012">
    <property type="protein sequence ID" value="TDX28188.1"/>
    <property type="molecule type" value="Genomic_DNA"/>
</dbReference>
<evidence type="ECO:0000313" key="3">
    <source>
        <dbReference type="Proteomes" id="UP000295484"/>
    </source>
</evidence>
<accession>A0A4R8FP66</accession>
<feature type="compositionally biased region" description="Low complexity" evidence="1">
    <location>
        <begin position="27"/>
        <end position="39"/>
    </location>
</feature>
<feature type="region of interest" description="Disordered" evidence="1">
    <location>
        <begin position="153"/>
        <end position="186"/>
    </location>
</feature>
<organism evidence="2 3">
    <name type="scientific">Rhodovulum visakhapatnamense</name>
    <dbReference type="NCBI Taxonomy" id="364297"/>
    <lineage>
        <taxon>Bacteria</taxon>
        <taxon>Pseudomonadati</taxon>
        <taxon>Pseudomonadota</taxon>
        <taxon>Alphaproteobacteria</taxon>
        <taxon>Rhodobacterales</taxon>
        <taxon>Paracoccaceae</taxon>
        <taxon>Rhodovulum</taxon>
    </lineage>
</organism>
<feature type="region of interest" description="Disordered" evidence="1">
    <location>
        <begin position="25"/>
        <end position="55"/>
    </location>
</feature>